<dbReference type="GO" id="GO:0003677">
    <property type="term" value="F:DNA binding"/>
    <property type="evidence" value="ECO:0007669"/>
    <property type="project" value="InterPro"/>
</dbReference>
<dbReference type="Gene3D" id="3.10.300.10">
    <property type="entry name" value="Methylpurine-DNA glycosylase (MPG)"/>
    <property type="match status" value="2"/>
</dbReference>
<dbReference type="InterPro" id="IPR003180">
    <property type="entry name" value="MPG"/>
</dbReference>
<organism evidence="6 7">
    <name type="scientific">Leptospirillum ferrodiazotrophum</name>
    <dbReference type="NCBI Taxonomy" id="412449"/>
    <lineage>
        <taxon>Bacteria</taxon>
        <taxon>Pseudomonadati</taxon>
        <taxon>Nitrospirota</taxon>
        <taxon>Nitrospiria</taxon>
        <taxon>Nitrospirales</taxon>
        <taxon>Nitrospiraceae</taxon>
        <taxon>Leptospirillum</taxon>
    </lineage>
</organism>
<dbReference type="HAMAP" id="MF_00527">
    <property type="entry name" value="3MGH"/>
    <property type="match status" value="1"/>
</dbReference>
<proteinExistence type="inferred from homology"/>
<dbReference type="EC" id="3.2.2.-" evidence="5"/>
<evidence type="ECO:0000313" key="6">
    <source>
        <dbReference type="EMBL" id="EES53203.1"/>
    </source>
</evidence>
<sequence>MEGSLDLLRLPPLPRAFYERPTEEVARELLGKILLRDHDGRPLAGRIVEVEAYLGAHDLACHSARGKTPRTAVMFGPGGRAYVYMIYGMYHCLNVVTEPEGSPCAVLIRALEPLVALPGSLCGPGRLCRTLAIDRSLTGHDLATPPLWLVDSPDLSPRGPIARSPRIGVDYAGEWAERPLRFFIDGNPWVSGARSLKKGPTRTL</sequence>
<dbReference type="NCBIfam" id="TIGR00567">
    <property type="entry name" value="3mg"/>
    <property type="match status" value="1"/>
</dbReference>
<dbReference type="PANTHER" id="PTHR10429">
    <property type="entry name" value="DNA-3-METHYLADENINE GLYCOSYLASE"/>
    <property type="match status" value="1"/>
</dbReference>
<dbReference type="GO" id="GO:0003905">
    <property type="term" value="F:alkylbase DNA N-glycosylase activity"/>
    <property type="evidence" value="ECO:0007669"/>
    <property type="project" value="InterPro"/>
</dbReference>
<evidence type="ECO:0000256" key="3">
    <source>
        <dbReference type="ARBA" id="ARBA00022801"/>
    </source>
</evidence>
<accession>C6HW14</accession>
<dbReference type="InterPro" id="IPR036995">
    <property type="entry name" value="MPG_sf"/>
</dbReference>
<dbReference type="InterPro" id="IPR011034">
    <property type="entry name" value="Formyl_transferase-like_C_sf"/>
</dbReference>
<dbReference type="GO" id="GO:0006284">
    <property type="term" value="P:base-excision repair"/>
    <property type="evidence" value="ECO:0007669"/>
    <property type="project" value="InterPro"/>
</dbReference>
<evidence type="ECO:0000256" key="2">
    <source>
        <dbReference type="ARBA" id="ARBA00022763"/>
    </source>
</evidence>
<evidence type="ECO:0000256" key="1">
    <source>
        <dbReference type="ARBA" id="ARBA00009232"/>
    </source>
</evidence>
<dbReference type="CDD" id="cd00540">
    <property type="entry name" value="AAG"/>
    <property type="match status" value="1"/>
</dbReference>
<evidence type="ECO:0000313" key="7">
    <source>
        <dbReference type="Proteomes" id="UP000009374"/>
    </source>
</evidence>
<dbReference type="EMBL" id="GG693868">
    <property type="protein sequence ID" value="EES53203.1"/>
    <property type="molecule type" value="Genomic_DNA"/>
</dbReference>
<name>C6HW14_9BACT</name>
<dbReference type="AlphaFoldDB" id="C6HW14"/>
<evidence type="ECO:0000256" key="5">
    <source>
        <dbReference type="HAMAP-Rule" id="MF_00527"/>
    </source>
</evidence>
<comment type="similarity">
    <text evidence="1 5">Belongs to the DNA glycosylase MPG family.</text>
</comment>
<protein>
    <recommendedName>
        <fullName evidence="5">Putative 3-methyladenine DNA glycosylase</fullName>
        <ecNumber evidence="5">3.2.2.-</ecNumber>
    </recommendedName>
</protein>
<gene>
    <name evidence="6" type="ORF">UBAL3_80290080</name>
</gene>
<dbReference type="SUPFAM" id="SSF50486">
    <property type="entry name" value="FMT C-terminal domain-like"/>
    <property type="match status" value="1"/>
</dbReference>
<reference evidence="6 7" key="1">
    <citation type="journal article" date="2009" name="Appl. Environ. Microbiol.">
        <title>Community genomic and proteomic analyses of chemoautotrophic iron-oxidizing "Leptospirillum rubarum" (Group II) and "Leptospirillum ferrodiazotrophum" (Group III) bacteria in acid mine drainage biofilms.</title>
        <authorList>
            <person name="Goltsman D.S."/>
            <person name="Denef V.J."/>
            <person name="Singer S.W."/>
            <person name="VerBerkmoes N.C."/>
            <person name="Lefsrud M."/>
            <person name="Mueller R.S."/>
            <person name="Dick G.J."/>
            <person name="Sun C.L."/>
            <person name="Wheeler K.E."/>
            <person name="Zemla A."/>
            <person name="Baker B.J."/>
            <person name="Hauser L."/>
            <person name="Land M."/>
            <person name="Shah M.B."/>
            <person name="Thelen M.P."/>
            <person name="Hettich R.L."/>
            <person name="Banfield J.F."/>
        </authorList>
    </citation>
    <scope>NUCLEOTIDE SEQUENCE [LARGE SCALE GENOMIC DNA]</scope>
</reference>
<dbReference type="Pfam" id="PF02245">
    <property type="entry name" value="Pur_DNA_glyco"/>
    <property type="match status" value="1"/>
</dbReference>
<keyword evidence="7" id="KW-1185">Reference proteome</keyword>
<dbReference type="PANTHER" id="PTHR10429:SF0">
    <property type="entry name" value="DNA-3-METHYLADENINE GLYCOSYLASE"/>
    <property type="match status" value="1"/>
</dbReference>
<dbReference type="Proteomes" id="UP000009374">
    <property type="component" value="Unassembled WGS sequence"/>
</dbReference>
<evidence type="ECO:0000256" key="4">
    <source>
        <dbReference type="ARBA" id="ARBA00023204"/>
    </source>
</evidence>
<keyword evidence="3 5" id="KW-0378">Hydrolase</keyword>
<keyword evidence="2 5" id="KW-0227">DNA damage</keyword>
<keyword evidence="4 5" id="KW-0234">DNA repair</keyword>